<accession>A0AA41SJR9</accession>
<dbReference type="PRINTS" id="PR00404">
    <property type="entry name" value="MADSDOMAIN"/>
</dbReference>
<keyword evidence="5" id="KW-0539">Nucleus</keyword>
<dbReference type="SMART" id="SM00432">
    <property type="entry name" value="MADS"/>
    <property type="match status" value="1"/>
</dbReference>
<evidence type="ECO:0000259" key="7">
    <source>
        <dbReference type="PROSITE" id="PS50066"/>
    </source>
</evidence>
<evidence type="ECO:0000313" key="8">
    <source>
        <dbReference type="EMBL" id="MCL7037514.1"/>
    </source>
</evidence>
<organism evidence="8 9">
    <name type="scientific">Papaver nudicaule</name>
    <name type="common">Iceland poppy</name>
    <dbReference type="NCBI Taxonomy" id="74823"/>
    <lineage>
        <taxon>Eukaryota</taxon>
        <taxon>Viridiplantae</taxon>
        <taxon>Streptophyta</taxon>
        <taxon>Embryophyta</taxon>
        <taxon>Tracheophyta</taxon>
        <taxon>Spermatophyta</taxon>
        <taxon>Magnoliopsida</taxon>
        <taxon>Ranunculales</taxon>
        <taxon>Papaveraceae</taxon>
        <taxon>Papaveroideae</taxon>
        <taxon>Papaver</taxon>
    </lineage>
</organism>
<keyword evidence="2" id="KW-0805">Transcription regulation</keyword>
<evidence type="ECO:0000313" key="9">
    <source>
        <dbReference type="Proteomes" id="UP001177140"/>
    </source>
</evidence>
<dbReference type="GO" id="GO:0000981">
    <property type="term" value="F:DNA-binding transcription factor activity, RNA polymerase II-specific"/>
    <property type="evidence" value="ECO:0007669"/>
    <property type="project" value="TreeGrafter"/>
</dbReference>
<dbReference type="Proteomes" id="UP001177140">
    <property type="component" value="Unassembled WGS sequence"/>
</dbReference>
<dbReference type="PANTHER" id="PTHR11945">
    <property type="entry name" value="MADS BOX PROTEIN"/>
    <property type="match status" value="1"/>
</dbReference>
<name>A0AA41SJR9_PAPNU</name>
<evidence type="ECO:0000256" key="3">
    <source>
        <dbReference type="ARBA" id="ARBA00023125"/>
    </source>
</evidence>
<dbReference type="GO" id="GO:0046983">
    <property type="term" value="F:protein dimerization activity"/>
    <property type="evidence" value="ECO:0007669"/>
    <property type="project" value="InterPro"/>
</dbReference>
<gene>
    <name evidence="8" type="ORF">MKW94_004505</name>
</gene>
<evidence type="ECO:0000256" key="1">
    <source>
        <dbReference type="ARBA" id="ARBA00004123"/>
    </source>
</evidence>
<dbReference type="SUPFAM" id="SSF55455">
    <property type="entry name" value="SRF-like"/>
    <property type="match status" value="1"/>
</dbReference>
<comment type="caution">
    <text evidence="8">The sequence shown here is derived from an EMBL/GenBank/DDBJ whole genome shotgun (WGS) entry which is preliminary data.</text>
</comment>
<dbReference type="GO" id="GO:0000978">
    <property type="term" value="F:RNA polymerase II cis-regulatory region sequence-specific DNA binding"/>
    <property type="evidence" value="ECO:0007669"/>
    <property type="project" value="TreeGrafter"/>
</dbReference>
<keyword evidence="9" id="KW-1185">Reference proteome</keyword>
<feature type="domain" description="MADS-box" evidence="7">
    <location>
        <begin position="13"/>
        <end position="73"/>
    </location>
</feature>
<protein>
    <recommendedName>
        <fullName evidence="7">MADS-box domain-containing protein</fullName>
    </recommendedName>
</protein>
<evidence type="ECO:0000256" key="4">
    <source>
        <dbReference type="ARBA" id="ARBA00023163"/>
    </source>
</evidence>
<dbReference type="AlphaFoldDB" id="A0AA41SJR9"/>
<dbReference type="EMBL" id="JAJJMA010179857">
    <property type="protein sequence ID" value="MCL7037514.1"/>
    <property type="molecule type" value="Genomic_DNA"/>
</dbReference>
<dbReference type="Gene3D" id="3.40.1810.10">
    <property type="entry name" value="Transcription factor, MADS-box"/>
    <property type="match status" value="1"/>
</dbReference>
<sequence length="241" mass="27131">MEMNDKERKRSTGRKRKIQIQKIVDKPRLQVTFSKRKNGLFNKANELSVLCGAEVALILFSPAGKAFACGHPTPDHIIDRFLDNAEASIGSSSQNRNVDELSLCQQRCMEVEKELDEEKKRGLVLQTLVNCNVGTGDDQFWWDTYVDGLSLNELEQMRSDMENLKKIVEKKVDETTSNSTASSSSPVPMPDTSMMVPYSDVNPVVGDDEMFDFSLDMNPIDAYDQFDFSNIGNANLLELEC</sequence>
<feature type="region of interest" description="Disordered" evidence="6">
    <location>
        <begin position="171"/>
        <end position="193"/>
    </location>
</feature>
<reference evidence="8" key="1">
    <citation type="submission" date="2022-03" db="EMBL/GenBank/DDBJ databases">
        <title>A functionally conserved STORR gene fusion in Papaver species that diverged 16.8 million years ago.</title>
        <authorList>
            <person name="Catania T."/>
        </authorList>
    </citation>
    <scope>NUCLEOTIDE SEQUENCE</scope>
    <source>
        <strain evidence="8">S-191538</strain>
    </source>
</reference>
<dbReference type="InterPro" id="IPR002100">
    <property type="entry name" value="TF_MADSbox"/>
</dbReference>
<dbReference type="PANTHER" id="PTHR11945:SF776">
    <property type="entry name" value="AGAMOUS-LIKE 50-RELATED"/>
    <property type="match status" value="1"/>
</dbReference>
<evidence type="ECO:0000256" key="2">
    <source>
        <dbReference type="ARBA" id="ARBA00023015"/>
    </source>
</evidence>
<comment type="subcellular location">
    <subcellularLocation>
        <location evidence="1">Nucleus</location>
    </subcellularLocation>
</comment>
<dbReference type="GO" id="GO:0005634">
    <property type="term" value="C:nucleus"/>
    <property type="evidence" value="ECO:0007669"/>
    <property type="project" value="UniProtKB-SubCell"/>
</dbReference>
<dbReference type="Pfam" id="PF00319">
    <property type="entry name" value="SRF-TF"/>
    <property type="match status" value="1"/>
</dbReference>
<evidence type="ECO:0000256" key="6">
    <source>
        <dbReference type="SAM" id="MobiDB-lite"/>
    </source>
</evidence>
<feature type="compositionally biased region" description="Low complexity" evidence="6">
    <location>
        <begin position="175"/>
        <end position="185"/>
    </location>
</feature>
<proteinExistence type="predicted"/>
<dbReference type="InterPro" id="IPR036879">
    <property type="entry name" value="TF_MADSbox_sf"/>
</dbReference>
<dbReference type="PROSITE" id="PS50066">
    <property type="entry name" value="MADS_BOX_2"/>
    <property type="match status" value="1"/>
</dbReference>
<dbReference type="FunFam" id="3.40.1810.10:FF:000006">
    <property type="entry name" value="Agamous-like MADS-box protein AGL62"/>
    <property type="match status" value="1"/>
</dbReference>
<evidence type="ECO:0000256" key="5">
    <source>
        <dbReference type="ARBA" id="ARBA00023242"/>
    </source>
</evidence>
<keyword evidence="3" id="KW-0238">DNA-binding</keyword>
<keyword evidence="4" id="KW-0804">Transcription</keyword>